<keyword evidence="1" id="KW-1133">Transmembrane helix</keyword>
<protein>
    <recommendedName>
        <fullName evidence="4">DUF4345 domain-containing protein</fullName>
    </recommendedName>
</protein>
<evidence type="ECO:0008006" key="4">
    <source>
        <dbReference type="Google" id="ProtNLM"/>
    </source>
</evidence>
<evidence type="ECO:0000313" key="2">
    <source>
        <dbReference type="EMBL" id="GHD25397.1"/>
    </source>
</evidence>
<comment type="caution">
    <text evidence="2">The sequence shown here is derived from an EMBL/GenBank/DDBJ whole genome shotgun (WGS) entry which is preliminary data.</text>
</comment>
<name>A0A918XCY2_9GAMM</name>
<accession>A0A918XCY2</accession>
<feature type="transmembrane region" description="Helical" evidence="1">
    <location>
        <begin position="51"/>
        <end position="67"/>
    </location>
</feature>
<keyword evidence="1" id="KW-0812">Transmembrane</keyword>
<sequence>MNKILTVLLALPAILFLTLGLRWLVAPEGVAVEFGMALDSGLGLSTQIGDLSAFFLTLGLSMLLALLSRQRIWFYPPIMLLGFAALGRVLAWLFHDAALAPQIAIEVIVAALLFLASRRLAEAA</sequence>
<dbReference type="EMBL" id="BMYM01000001">
    <property type="protein sequence ID" value="GHD25397.1"/>
    <property type="molecule type" value="Genomic_DNA"/>
</dbReference>
<reference evidence="2" key="2">
    <citation type="submission" date="2020-09" db="EMBL/GenBank/DDBJ databases">
        <authorList>
            <person name="Sun Q."/>
            <person name="Kim S."/>
        </authorList>
    </citation>
    <scope>NUCLEOTIDE SEQUENCE</scope>
    <source>
        <strain evidence="2">KCTC 23430</strain>
    </source>
</reference>
<dbReference type="RefSeq" id="WP_189474199.1">
    <property type="nucleotide sequence ID" value="NZ_BMYM01000001.1"/>
</dbReference>
<proteinExistence type="predicted"/>
<feature type="transmembrane region" description="Helical" evidence="1">
    <location>
        <begin position="74"/>
        <end position="93"/>
    </location>
</feature>
<keyword evidence="1" id="KW-0472">Membrane</keyword>
<evidence type="ECO:0000256" key="1">
    <source>
        <dbReference type="SAM" id="Phobius"/>
    </source>
</evidence>
<reference evidence="2" key="1">
    <citation type="journal article" date="2014" name="Int. J. Syst. Evol. Microbiol.">
        <title>Complete genome sequence of Corynebacterium casei LMG S-19264T (=DSM 44701T), isolated from a smear-ripened cheese.</title>
        <authorList>
            <consortium name="US DOE Joint Genome Institute (JGI-PGF)"/>
            <person name="Walter F."/>
            <person name="Albersmeier A."/>
            <person name="Kalinowski J."/>
            <person name="Ruckert C."/>
        </authorList>
    </citation>
    <scope>NUCLEOTIDE SEQUENCE</scope>
    <source>
        <strain evidence="2">KCTC 23430</strain>
    </source>
</reference>
<feature type="transmembrane region" description="Helical" evidence="1">
    <location>
        <begin position="99"/>
        <end position="116"/>
    </location>
</feature>
<organism evidence="2 3">
    <name type="scientific">Parahalioglobus pacificus</name>
    <dbReference type="NCBI Taxonomy" id="930806"/>
    <lineage>
        <taxon>Bacteria</taxon>
        <taxon>Pseudomonadati</taxon>
        <taxon>Pseudomonadota</taxon>
        <taxon>Gammaproteobacteria</taxon>
        <taxon>Cellvibrionales</taxon>
        <taxon>Halieaceae</taxon>
        <taxon>Parahalioglobus</taxon>
    </lineage>
</organism>
<gene>
    <name evidence="2" type="ORF">GCM10007053_01110</name>
</gene>
<evidence type="ECO:0000313" key="3">
    <source>
        <dbReference type="Proteomes" id="UP000644693"/>
    </source>
</evidence>
<dbReference type="AlphaFoldDB" id="A0A918XCY2"/>
<keyword evidence="3" id="KW-1185">Reference proteome</keyword>
<dbReference type="Proteomes" id="UP000644693">
    <property type="component" value="Unassembled WGS sequence"/>
</dbReference>